<proteinExistence type="predicted"/>
<dbReference type="RefSeq" id="WP_369230294.1">
    <property type="nucleotide sequence ID" value="NZ_CP163435.1"/>
</dbReference>
<protein>
    <submittedName>
        <fullName evidence="1">Uncharacterized protein</fullName>
    </submittedName>
</protein>
<gene>
    <name evidence="1" type="ORF">AB5J56_04615</name>
</gene>
<accession>A0AB39P4K1</accession>
<dbReference type="AlphaFoldDB" id="A0AB39P4K1"/>
<evidence type="ECO:0000313" key="1">
    <source>
        <dbReference type="EMBL" id="XDQ24023.1"/>
    </source>
</evidence>
<organism evidence="1">
    <name type="scientific">Streptomyces sp. R21</name>
    <dbReference type="NCBI Taxonomy" id="3238627"/>
    <lineage>
        <taxon>Bacteria</taxon>
        <taxon>Bacillati</taxon>
        <taxon>Actinomycetota</taxon>
        <taxon>Actinomycetes</taxon>
        <taxon>Kitasatosporales</taxon>
        <taxon>Streptomycetaceae</taxon>
        <taxon>Streptomyces</taxon>
    </lineage>
</organism>
<name>A0AB39P4K1_9ACTN</name>
<dbReference type="EMBL" id="CP163435">
    <property type="protein sequence ID" value="XDQ24023.1"/>
    <property type="molecule type" value="Genomic_DNA"/>
</dbReference>
<sequence length="71" mass="7487">MSGRAPVVVRPPAGTGGRLVVARGETLGLAFSDEDLIEFLGRAGLPDAEDLLDDPAWVKWSGADAHHYESA</sequence>
<reference evidence="1" key="1">
    <citation type="submission" date="2024-07" db="EMBL/GenBank/DDBJ databases">
        <authorList>
            <person name="Yu S.T."/>
        </authorList>
    </citation>
    <scope>NUCLEOTIDE SEQUENCE</scope>
    <source>
        <strain evidence="1">R21</strain>
    </source>
</reference>